<comment type="caution">
    <text evidence="3">The sequence shown here is derived from an EMBL/GenBank/DDBJ whole genome shotgun (WGS) entry which is preliminary data.</text>
</comment>
<reference evidence="3 4" key="1">
    <citation type="submission" date="2024-03" db="EMBL/GenBank/DDBJ databases">
        <title>Novel species of the genus Variovorax.</title>
        <authorList>
            <person name="Liu Q."/>
            <person name="Xin Y.-H."/>
        </authorList>
    </citation>
    <scope>NUCLEOTIDE SEQUENCE [LARGE SCALE GENOMIC DNA]</scope>
    <source>
        <strain evidence="3 4">KACC 18900</strain>
    </source>
</reference>
<name>A0ABU8WSD6_9BURK</name>
<dbReference type="InterPro" id="IPR050261">
    <property type="entry name" value="FrsA_esterase"/>
</dbReference>
<dbReference type="SUPFAM" id="SSF53474">
    <property type="entry name" value="alpha/beta-Hydrolases"/>
    <property type="match status" value="1"/>
</dbReference>
<dbReference type="PANTHER" id="PTHR22946:SF0">
    <property type="entry name" value="DIENELACTONE HYDROLASE DOMAIN-CONTAINING PROTEIN"/>
    <property type="match status" value="1"/>
</dbReference>
<dbReference type="GO" id="GO:0016787">
    <property type="term" value="F:hydrolase activity"/>
    <property type="evidence" value="ECO:0007669"/>
    <property type="project" value="UniProtKB-KW"/>
</dbReference>
<proteinExistence type="predicted"/>
<dbReference type="Gene3D" id="3.40.50.1820">
    <property type="entry name" value="alpha/beta hydrolase"/>
    <property type="match status" value="1"/>
</dbReference>
<accession>A0ABU8WSD6</accession>
<organism evidence="3 4">
    <name type="scientific">Variovorax rhizosphaerae</name>
    <dbReference type="NCBI Taxonomy" id="1836200"/>
    <lineage>
        <taxon>Bacteria</taxon>
        <taxon>Pseudomonadati</taxon>
        <taxon>Pseudomonadota</taxon>
        <taxon>Betaproteobacteria</taxon>
        <taxon>Burkholderiales</taxon>
        <taxon>Comamonadaceae</taxon>
        <taxon>Variovorax</taxon>
    </lineage>
</organism>
<dbReference type="PANTHER" id="PTHR22946">
    <property type="entry name" value="DIENELACTONE HYDROLASE DOMAIN-CONTAINING PROTEIN-RELATED"/>
    <property type="match status" value="1"/>
</dbReference>
<feature type="chain" id="PRO_5046748759" evidence="2">
    <location>
        <begin position="29"/>
        <end position="321"/>
    </location>
</feature>
<dbReference type="RefSeq" id="WP_340344791.1">
    <property type="nucleotide sequence ID" value="NZ_JBBKZT010000011.1"/>
</dbReference>
<feature type="signal peptide" evidence="2">
    <location>
        <begin position="1"/>
        <end position="28"/>
    </location>
</feature>
<evidence type="ECO:0000256" key="2">
    <source>
        <dbReference type="SAM" id="SignalP"/>
    </source>
</evidence>
<gene>
    <name evidence="3" type="ORF">WKW82_23685</name>
</gene>
<dbReference type="Proteomes" id="UP001385892">
    <property type="component" value="Unassembled WGS sequence"/>
</dbReference>
<keyword evidence="3" id="KW-0378">Hydrolase</keyword>
<dbReference type="EMBL" id="JBBKZT010000011">
    <property type="protein sequence ID" value="MEJ8849668.1"/>
    <property type="molecule type" value="Genomic_DNA"/>
</dbReference>
<evidence type="ECO:0000313" key="3">
    <source>
        <dbReference type="EMBL" id="MEJ8849668.1"/>
    </source>
</evidence>
<dbReference type="InterPro" id="IPR029058">
    <property type="entry name" value="AB_hydrolase_fold"/>
</dbReference>
<keyword evidence="2" id="KW-0732">Signal</keyword>
<feature type="region of interest" description="Disordered" evidence="1">
    <location>
        <begin position="293"/>
        <end position="321"/>
    </location>
</feature>
<sequence>MKLNTLPGHWCAGLAILGALVAGGPSQAKLLEEQMDVPVKVSNAYGKSVEQSIKVTVWRDDANPAPAPVLVLNHGRGAEAQDRANLGRARFSVAARYFVAQGFIVAVPTRVGYGVSGGEDVEDSGTCSAKRYEPAYEAAAVQTLSVLDAVRALPGADRTRSIVAGQSFGGTTAITVAALNPQGVVATINFAGGGGGNQKTQPQRPCGPQKLEQMFGQYGKTARIPTLWIYTENDQWMGPTYPREWFDAYKAAGGTGEFVQFGPQGEDGHMLFTKFPEVWQPRVREFLDGIGMARPARRAPERPSPGPAASGARSVDEDKEQ</sequence>
<keyword evidence="4" id="KW-1185">Reference proteome</keyword>
<protein>
    <submittedName>
        <fullName evidence="3">Dienelactone hydrolase</fullName>
    </submittedName>
</protein>
<evidence type="ECO:0000313" key="4">
    <source>
        <dbReference type="Proteomes" id="UP001385892"/>
    </source>
</evidence>
<evidence type="ECO:0000256" key="1">
    <source>
        <dbReference type="SAM" id="MobiDB-lite"/>
    </source>
</evidence>